<gene>
    <name evidence="3" type="ORF">E5L68_019080</name>
</gene>
<dbReference type="InterPro" id="IPR026444">
    <property type="entry name" value="Secre_tail"/>
</dbReference>
<dbReference type="CDD" id="cd00063">
    <property type="entry name" value="FN3"/>
    <property type="match status" value="1"/>
</dbReference>
<sequence>MNILKSVSKKYLLCLMCFYSFNVHAQNTLDSLSSQPTAAYSTRLLSLAYTGPAMQIRRCNDGQLVDVFFDGAGIISLMSPVSVAGGGPATETLLGTWVTDNSAYVMIWYDQSGNGNNATQTIVAYQPRIVNAGVVEALSNGRPTVRMLNGAIGGNGFNLPFSLLNAADINVFVALRQDGNTTIGNHIFGTSGPTGATPGKLQLHYYNTTQLGMQSTVGYGSSRLSVIAGSFITARFKITPDAGGTGQISNSSKVGLPVTGLLGTSLDASPLTLFRIGNNTYSRSFEGVSSEVICYISPVTNADANKILSYQNSSFVQAPPISNAATVIKNNGFTASWAAPSGGVSSSTYTYTLQYSTTADFSSGNVLIANIANTVFSRIITGLSSNTSYYYRVLINIPGTTGGDSGWSAVKSVTTMAVLPISLTNFDVEKTSNGALLNWKTASETNNKYFELERSIDGKLFTSIGTVNGAGSSFFSLSYTFIDKAPASGLNYYRLKQVDFDGNSTTFNPLVLDYKLTENSSFVYPNPAENSLNLNLGSIVGKITIRIVSISGIVVKQLTYNNEPLNISNLSPGTFMIEAISPAGDPVFRSKFIKK</sequence>
<dbReference type="InterPro" id="IPR036116">
    <property type="entry name" value="FN3_sf"/>
</dbReference>
<dbReference type="Gene3D" id="2.60.40.10">
    <property type="entry name" value="Immunoglobulins"/>
    <property type="match status" value="1"/>
</dbReference>
<name>A0ABW9JM49_9SPHI</name>
<evidence type="ECO:0000313" key="4">
    <source>
        <dbReference type="Proteomes" id="UP001517367"/>
    </source>
</evidence>
<dbReference type="InterPro" id="IPR013783">
    <property type="entry name" value="Ig-like_fold"/>
</dbReference>
<proteinExistence type="predicted"/>
<keyword evidence="4" id="KW-1185">Reference proteome</keyword>
<feature type="chain" id="PRO_5046638719" evidence="1">
    <location>
        <begin position="26"/>
        <end position="595"/>
    </location>
</feature>
<dbReference type="Gene3D" id="2.60.120.200">
    <property type="match status" value="1"/>
</dbReference>
<feature type="signal peptide" evidence="1">
    <location>
        <begin position="1"/>
        <end position="25"/>
    </location>
</feature>
<evidence type="ECO:0000259" key="2">
    <source>
        <dbReference type="PROSITE" id="PS50853"/>
    </source>
</evidence>
<dbReference type="InterPro" id="IPR003961">
    <property type="entry name" value="FN3_dom"/>
</dbReference>
<evidence type="ECO:0000313" key="3">
    <source>
        <dbReference type="EMBL" id="MFN0293492.1"/>
    </source>
</evidence>
<protein>
    <submittedName>
        <fullName evidence="3">T9SS type A sorting domain-containing protein</fullName>
    </submittedName>
</protein>
<dbReference type="Pfam" id="PF18962">
    <property type="entry name" value="Por_Secre_tail"/>
    <property type="match status" value="1"/>
</dbReference>
<keyword evidence="1" id="KW-0732">Signal</keyword>
<dbReference type="PROSITE" id="PS50853">
    <property type="entry name" value="FN3"/>
    <property type="match status" value="1"/>
</dbReference>
<dbReference type="NCBIfam" id="TIGR04183">
    <property type="entry name" value="Por_Secre_tail"/>
    <property type="match status" value="1"/>
</dbReference>
<organism evidence="3 4">
    <name type="scientific">Pedobacter helvus</name>
    <dbReference type="NCBI Taxonomy" id="2563444"/>
    <lineage>
        <taxon>Bacteria</taxon>
        <taxon>Pseudomonadati</taxon>
        <taxon>Bacteroidota</taxon>
        <taxon>Sphingobacteriia</taxon>
        <taxon>Sphingobacteriales</taxon>
        <taxon>Sphingobacteriaceae</taxon>
        <taxon>Pedobacter</taxon>
    </lineage>
</organism>
<dbReference type="SUPFAM" id="SSF49265">
    <property type="entry name" value="Fibronectin type III"/>
    <property type="match status" value="1"/>
</dbReference>
<feature type="domain" description="Fibronectin type-III" evidence="2">
    <location>
        <begin position="319"/>
        <end position="418"/>
    </location>
</feature>
<dbReference type="Proteomes" id="UP001517367">
    <property type="component" value="Unassembled WGS sequence"/>
</dbReference>
<reference evidence="3 4" key="1">
    <citation type="submission" date="2024-12" db="EMBL/GenBank/DDBJ databases">
        <authorList>
            <person name="Hu S."/>
        </authorList>
    </citation>
    <scope>NUCLEOTIDE SEQUENCE [LARGE SCALE GENOMIC DNA]</scope>
    <source>
        <strain evidence="3 4">P-25</strain>
    </source>
</reference>
<accession>A0ABW9JM49</accession>
<comment type="caution">
    <text evidence="3">The sequence shown here is derived from an EMBL/GenBank/DDBJ whole genome shotgun (WGS) entry which is preliminary data.</text>
</comment>
<evidence type="ECO:0000256" key="1">
    <source>
        <dbReference type="SAM" id="SignalP"/>
    </source>
</evidence>
<dbReference type="EMBL" id="SRMP02000050">
    <property type="protein sequence ID" value="MFN0293492.1"/>
    <property type="molecule type" value="Genomic_DNA"/>
</dbReference>